<evidence type="ECO:0000256" key="1">
    <source>
        <dbReference type="PROSITE-ProRule" id="PRU00042"/>
    </source>
</evidence>
<feature type="compositionally biased region" description="Basic and acidic residues" evidence="2">
    <location>
        <begin position="49"/>
        <end position="59"/>
    </location>
</feature>
<accession>A0AAN8UAE7</accession>
<dbReference type="Proteomes" id="UP001370490">
    <property type="component" value="Unassembled WGS sequence"/>
</dbReference>
<feature type="domain" description="C2H2-type" evidence="3">
    <location>
        <begin position="73"/>
        <end position="100"/>
    </location>
</feature>
<dbReference type="PANTHER" id="PTHR46869">
    <property type="entry name" value="C2H2-LIKE ZINC FINGER PROTEIN"/>
    <property type="match status" value="1"/>
</dbReference>
<feature type="domain" description="C2H2-type" evidence="3">
    <location>
        <begin position="421"/>
        <end position="448"/>
    </location>
</feature>
<dbReference type="InterPro" id="IPR036236">
    <property type="entry name" value="Znf_C2H2_sf"/>
</dbReference>
<gene>
    <name evidence="4" type="ORF">RJ641_022929</name>
</gene>
<evidence type="ECO:0000313" key="4">
    <source>
        <dbReference type="EMBL" id="KAK6913328.1"/>
    </source>
</evidence>
<name>A0AAN8UAE7_9MAGN</name>
<evidence type="ECO:0000313" key="5">
    <source>
        <dbReference type="Proteomes" id="UP001370490"/>
    </source>
</evidence>
<keyword evidence="5" id="KW-1185">Reference proteome</keyword>
<dbReference type="SMART" id="SM00355">
    <property type="entry name" value="ZnF_C2H2"/>
    <property type="match status" value="4"/>
</dbReference>
<feature type="domain" description="C2H2-type" evidence="3">
    <location>
        <begin position="1"/>
        <end position="22"/>
    </location>
</feature>
<reference evidence="4 5" key="1">
    <citation type="submission" date="2023-12" db="EMBL/GenBank/DDBJ databases">
        <title>A high-quality genome assembly for Dillenia turbinata (Dilleniales).</title>
        <authorList>
            <person name="Chanderbali A."/>
        </authorList>
    </citation>
    <scope>NUCLEOTIDE SEQUENCE [LARGE SCALE GENOMIC DNA]</scope>
    <source>
        <strain evidence="4">LSX21</strain>
        <tissue evidence="4">Leaf</tissue>
    </source>
</reference>
<dbReference type="PROSITE" id="PS50157">
    <property type="entry name" value="ZINC_FINGER_C2H2_2"/>
    <property type="match status" value="3"/>
</dbReference>
<proteinExistence type="predicted"/>
<keyword evidence="1" id="KW-0863">Zinc-finger</keyword>
<dbReference type="Pfam" id="PF13912">
    <property type="entry name" value="zf-C2H2_6"/>
    <property type="match status" value="4"/>
</dbReference>
<dbReference type="PANTHER" id="PTHR46869:SF9">
    <property type="entry name" value="C2H2-TYPE DOMAIN-CONTAINING PROTEIN"/>
    <property type="match status" value="1"/>
</dbReference>
<protein>
    <recommendedName>
        <fullName evidence="3">C2H2-type domain-containing protein</fullName>
    </recommendedName>
</protein>
<comment type="caution">
    <text evidence="4">The sequence shown here is derived from an EMBL/GenBank/DDBJ whole genome shotgun (WGS) entry which is preliminary data.</text>
</comment>
<evidence type="ECO:0000259" key="3">
    <source>
        <dbReference type="PROSITE" id="PS50157"/>
    </source>
</evidence>
<sequence length="509" mass="56942">MCKICGKSLSNRRCLGGHMRSHMTTIRDLQTKKMRFEGDVHVGSYGLRENPKKSRKFSDLDSSGSSKHSKQGKHCQECGKIFKSPRALFGHMRCHSNVEKFSSKSSWNNCSSNSKQKIVLESLSDASDVAIPRKRKRSKRSRYKVTSIPFVSEKENEVEDAALCLMMLSRDVRGWDRFNSITESSENNSLIPDCEDKDEMCCGDKDLELKNSEELKLDSYVSVSVEEASKFCDFGCAFTVDGNEKVEFEFSVDGSLRADEFKKSKLDTKVEEFCATEMNSSKVKLNEASLSPMNCGSIKRNDSNDHEVEAESCNELTCTPTIDSEILESNQKKGVYQCYSCKKVFCTHQALGGHRAGRKRVRTCLVSKFEGCEKEVQTNLFTDIEANCELVPLDYSKSLDEQRVCGRADNTWVDAKKSKIHECPTCLKVFSSGQALGGHKRAHSAPSSDTKAEETTPTKIEFDDIHDIACINLAVHMPLGEVTNGHVGLSPWLIRNDSKHEPPVGLIPN</sequence>
<dbReference type="SUPFAM" id="SSF57667">
    <property type="entry name" value="beta-beta-alpha zinc fingers"/>
    <property type="match status" value="2"/>
</dbReference>
<keyword evidence="1" id="KW-0479">Metal-binding</keyword>
<dbReference type="GO" id="GO:0008270">
    <property type="term" value="F:zinc ion binding"/>
    <property type="evidence" value="ECO:0007669"/>
    <property type="project" value="UniProtKB-KW"/>
</dbReference>
<keyword evidence="1" id="KW-0862">Zinc</keyword>
<evidence type="ECO:0000256" key="2">
    <source>
        <dbReference type="SAM" id="MobiDB-lite"/>
    </source>
</evidence>
<dbReference type="PROSITE" id="PS00028">
    <property type="entry name" value="ZINC_FINGER_C2H2_1"/>
    <property type="match status" value="3"/>
</dbReference>
<dbReference type="EMBL" id="JBAMMX010000027">
    <property type="protein sequence ID" value="KAK6913328.1"/>
    <property type="molecule type" value="Genomic_DNA"/>
</dbReference>
<organism evidence="4 5">
    <name type="scientific">Dillenia turbinata</name>
    <dbReference type="NCBI Taxonomy" id="194707"/>
    <lineage>
        <taxon>Eukaryota</taxon>
        <taxon>Viridiplantae</taxon>
        <taxon>Streptophyta</taxon>
        <taxon>Embryophyta</taxon>
        <taxon>Tracheophyta</taxon>
        <taxon>Spermatophyta</taxon>
        <taxon>Magnoliopsida</taxon>
        <taxon>eudicotyledons</taxon>
        <taxon>Gunneridae</taxon>
        <taxon>Pentapetalae</taxon>
        <taxon>Dilleniales</taxon>
        <taxon>Dilleniaceae</taxon>
        <taxon>Dillenia</taxon>
    </lineage>
</organism>
<dbReference type="InterPro" id="IPR013087">
    <property type="entry name" value="Znf_C2H2_type"/>
</dbReference>
<dbReference type="AlphaFoldDB" id="A0AAN8UAE7"/>
<feature type="region of interest" description="Disordered" evidence="2">
    <location>
        <begin position="45"/>
        <end position="72"/>
    </location>
</feature>
<dbReference type="Gene3D" id="3.30.160.60">
    <property type="entry name" value="Classic Zinc Finger"/>
    <property type="match status" value="1"/>
</dbReference>
<feature type="region of interest" description="Disordered" evidence="2">
    <location>
        <begin position="437"/>
        <end position="458"/>
    </location>
</feature>